<organism evidence="4 5">
    <name type="scientific">Mesobaculum littorinae</name>
    <dbReference type="NCBI Taxonomy" id="2486419"/>
    <lineage>
        <taxon>Bacteria</taxon>
        <taxon>Pseudomonadati</taxon>
        <taxon>Pseudomonadota</taxon>
        <taxon>Alphaproteobacteria</taxon>
        <taxon>Rhodobacterales</taxon>
        <taxon>Roseobacteraceae</taxon>
        <taxon>Mesobaculum</taxon>
    </lineage>
</organism>
<proteinExistence type="inferred from homology"/>
<evidence type="ECO:0000256" key="2">
    <source>
        <dbReference type="ARBA" id="ARBA00008520"/>
    </source>
</evidence>
<dbReference type="PANTHER" id="PTHR43649:SF14">
    <property type="entry name" value="BLR3389 PROTEIN"/>
    <property type="match status" value="1"/>
</dbReference>
<name>A0A438AK67_9RHOB</name>
<sequence length="435" mass="47011">MKTLLLTSAAIAFAATGASAQTTIELQRFFGACDADYGNSTDVDAAVGECGIITTLINRFQEENPEIDVEVTTVEWPGYDQLNAQLASRNAPDVVSMHYSAISDYQSRNLLEPLDDLLAEQGIETSAFTEAALAGVTKDGQIYALPFDNWTMLWHVNLNLMEEAGLVNDDGTPLLPDSTDAFFEQAAQFKEATGKPYLVQIYANETAAYARLFYTFLMQQGVDPFADPSQVDLSTPEASAVAEFMKRIYDEGATTTDMDYPAAVAGFGAGDGGIGINGTWLIGDWAAQSEEEGNALSDGYTVYPLPQLFEGEPATYADGHGWAVPRDPGRSDEERAAIGTLMTFLEENDGAWARTGHLPAVAEVIASEEFQSLPYRDNIAPVAEMGQSLNPEVRRQFAIQDIIGEELNSAIHGTKPVEEALGAAEQRINDLLASL</sequence>
<comment type="subcellular location">
    <subcellularLocation>
        <location evidence="1">Periplasm</location>
    </subcellularLocation>
</comment>
<dbReference type="SUPFAM" id="SSF53850">
    <property type="entry name" value="Periplasmic binding protein-like II"/>
    <property type="match status" value="1"/>
</dbReference>
<evidence type="ECO:0000313" key="5">
    <source>
        <dbReference type="Proteomes" id="UP000285908"/>
    </source>
</evidence>
<dbReference type="AlphaFoldDB" id="A0A438AK67"/>
<comment type="caution">
    <text evidence="4">The sequence shown here is derived from an EMBL/GenBank/DDBJ whole genome shotgun (WGS) entry which is preliminary data.</text>
</comment>
<protein>
    <submittedName>
        <fullName evidence="4">Extracellular solute-binding protein</fullName>
    </submittedName>
</protein>
<gene>
    <name evidence="4" type="ORF">EKE94_08735</name>
</gene>
<feature type="signal peptide" evidence="3">
    <location>
        <begin position="1"/>
        <end position="20"/>
    </location>
</feature>
<comment type="similarity">
    <text evidence="2">Belongs to the bacterial solute-binding protein 1 family.</text>
</comment>
<evidence type="ECO:0000313" key="4">
    <source>
        <dbReference type="EMBL" id="RVV98957.1"/>
    </source>
</evidence>
<dbReference type="GO" id="GO:0042597">
    <property type="term" value="C:periplasmic space"/>
    <property type="evidence" value="ECO:0007669"/>
    <property type="project" value="UniProtKB-SubCell"/>
</dbReference>
<evidence type="ECO:0000256" key="3">
    <source>
        <dbReference type="SAM" id="SignalP"/>
    </source>
</evidence>
<keyword evidence="3" id="KW-0732">Signal</keyword>
<feature type="chain" id="PRO_5019454731" evidence="3">
    <location>
        <begin position="21"/>
        <end position="435"/>
    </location>
</feature>
<keyword evidence="5" id="KW-1185">Reference proteome</keyword>
<dbReference type="OrthoDB" id="9762335at2"/>
<dbReference type="Pfam" id="PF13416">
    <property type="entry name" value="SBP_bac_8"/>
    <property type="match status" value="1"/>
</dbReference>
<evidence type="ECO:0000256" key="1">
    <source>
        <dbReference type="ARBA" id="ARBA00004418"/>
    </source>
</evidence>
<dbReference type="InterPro" id="IPR006059">
    <property type="entry name" value="SBP"/>
</dbReference>
<dbReference type="Proteomes" id="UP000285908">
    <property type="component" value="Unassembled WGS sequence"/>
</dbReference>
<reference evidence="4 5" key="1">
    <citation type="submission" date="2018-11" db="EMBL/GenBank/DDBJ databases">
        <title>Mesobaculum littorinae gen. nov., sp. nov., isolated from Littorina scabra that represents a novel genus of the order Rhodobacteraceae.</title>
        <authorList>
            <person name="Li F."/>
        </authorList>
    </citation>
    <scope>NUCLEOTIDE SEQUENCE [LARGE SCALE GENOMIC DNA]</scope>
    <source>
        <strain evidence="4 5">M0103</strain>
    </source>
</reference>
<dbReference type="Gene3D" id="3.40.190.10">
    <property type="entry name" value="Periplasmic binding protein-like II"/>
    <property type="match status" value="1"/>
</dbReference>
<dbReference type="PANTHER" id="PTHR43649">
    <property type="entry name" value="ARABINOSE-BINDING PROTEIN-RELATED"/>
    <property type="match status" value="1"/>
</dbReference>
<dbReference type="InterPro" id="IPR050490">
    <property type="entry name" value="Bact_solute-bd_prot1"/>
</dbReference>
<dbReference type="RefSeq" id="WP_127906191.1">
    <property type="nucleotide sequence ID" value="NZ_RQXX01000002.1"/>
</dbReference>
<dbReference type="EMBL" id="RQXX01000002">
    <property type="protein sequence ID" value="RVV98957.1"/>
    <property type="molecule type" value="Genomic_DNA"/>
</dbReference>
<accession>A0A438AK67</accession>